<sequence length="216" mass="23439">MTRHAGFSLLEVLAALALLATLLLGVYAGVSSSSMAVRRGTAVIDRLDAVRGAREFLRRELSEAAALPWVLDKNEVPVVFDGSPDRLRFVAPLPGYLGKQGMQVITVKIVVGKEGDQRVEVMFAPLPTSAGALPSMDPEPLVEGMHGLSFRFVDKDGARMEHWRERSQLPALIEIRAEGKDEAAWPVLAVSPRQSPWALEPGAIGRVLGKEDPNEP</sequence>
<reference evidence="1 2" key="1">
    <citation type="submission" date="2019-06" db="EMBL/GenBank/DDBJ databases">
        <title>A complete genome sequence for Luteibacter pinisoli MAH-14.</title>
        <authorList>
            <person name="Baltrus D.A."/>
        </authorList>
    </citation>
    <scope>NUCLEOTIDE SEQUENCE [LARGE SCALE GENOMIC DNA]</scope>
    <source>
        <strain evidence="1 2">MAH-14</strain>
    </source>
</reference>
<dbReference type="RefSeq" id="WP_139983292.1">
    <property type="nucleotide sequence ID" value="NZ_CP041046.1"/>
</dbReference>
<keyword evidence="2" id="KW-1185">Reference proteome</keyword>
<dbReference type="KEGG" id="lpy:FIV34_12660"/>
<name>A0A4Y5Z4G8_9GAMM</name>
<accession>A0A4Y5Z4G8</accession>
<proteinExistence type="predicted"/>
<dbReference type="Pfam" id="PF07963">
    <property type="entry name" value="N_methyl"/>
    <property type="match status" value="1"/>
</dbReference>
<organism evidence="1 2">
    <name type="scientific">Luteibacter pinisoli</name>
    <dbReference type="NCBI Taxonomy" id="2589080"/>
    <lineage>
        <taxon>Bacteria</taxon>
        <taxon>Pseudomonadati</taxon>
        <taxon>Pseudomonadota</taxon>
        <taxon>Gammaproteobacteria</taxon>
        <taxon>Lysobacterales</taxon>
        <taxon>Rhodanobacteraceae</taxon>
        <taxon>Luteibacter</taxon>
    </lineage>
</organism>
<dbReference type="InterPro" id="IPR045584">
    <property type="entry name" value="Pilin-like"/>
</dbReference>
<protein>
    <submittedName>
        <fullName evidence="1">Prepilin-type N-terminal cleavage/methylation domain-containing protein</fullName>
    </submittedName>
</protein>
<dbReference type="NCBIfam" id="TIGR02532">
    <property type="entry name" value="IV_pilin_GFxxxE"/>
    <property type="match status" value="1"/>
</dbReference>
<gene>
    <name evidence="1" type="ORF">FIV34_12660</name>
</gene>
<dbReference type="SUPFAM" id="SSF54523">
    <property type="entry name" value="Pili subunits"/>
    <property type="match status" value="1"/>
</dbReference>
<dbReference type="OrthoDB" id="5801210at2"/>
<dbReference type="EMBL" id="CP041046">
    <property type="protein sequence ID" value="QDE40004.1"/>
    <property type="molecule type" value="Genomic_DNA"/>
</dbReference>
<dbReference type="AlphaFoldDB" id="A0A4Y5Z4G8"/>
<dbReference type="Proteomes" id="UP000316093">
    <property type="component" value="Chromosome"/>
</dbReference>
<evidence type="ECO:0000313" key="2">
    <source>
        <dbReference type="Proteomes" id="UP000316093"/>
    </source>
</evidence>
<dbReference type="InterPro" id="IPR012902">
    <property type="entry name" value="N_methyl_site"/>
</dbReference>
<dbReference type="PROSITE" id="PS00409">
    <property type="entry name" value="PROKAR_NTER_METHYL"/>
    <property type="match status" value="1"/>
</dbReference>
<evidence type="ECO:0000313" key="1">
    <source>
        <dbReference type="EMBL" id="QDE40004.1"/>
    </source>
</evidence>